<proteinExistence type="predicted"/>
<sequence length="108" mass="12865">MNLLKDQVIMDFNSCGDKKKLKELLENYKKNFPNEDGDTRPKTVLAYFKKYLTFKRDDGRNDPYIKELESYASTLSKTELTTLYQMAPLLMQDFRYESDYTSLVQFFQ</sequence>
<feature type="non-terminal residue" evidence="1">
    <location>
        <position position="108"/>
    </location>
</feature>
<dbReference type="AlphaFoldDB" id="A0A382ZQD9"/>
<name>A0A382ZQD9_9ZZZZ</name>
<protein>
    <submittedName>
        <fullName evidence="1">Uncharacterized protein</fullName>
    </submittedName>
</protein>
<accession>A0A382ZQD9</accession>
<gene>
    <name evidence="1" type="ORF">METZ01_LOCUS450374</name>
</gene>
<evidence type="ECO:0000313" key="1">
    <source>
        <dbReference type="EMBL" id="SVD97520.1"/>
    </source>
</evidence>
<dbReference type="EMBL" id="UINC01185688">
    <property type="protein sequence ID" value="SVD97520.1"/>
    <property type="molecule type" value="Genomic_DNA"/>
</dbReference>
<organism evidence="1">
    <name type="scientific">marine metagenome</name>
    <dbReference type="NCBI Taxonomy" id="408172"/>
    <lineage>
        <taxon>unclassified sequences</taxon>
        <taxon>metagenomes</taxon>
        <taxon>ecological metagenomes</taxon>
    </lineage>
</organism>
<reference evidence="1" key="1">
    <citation type="submission" date="2018-05" db="EMBL/GenBank/DDBJ databases">
        <authorList>
            <person name="Lanie J.A."/>
            <person name="Ng W.-L."/>
            <person name="Kazmierczak K.M."/>
            <person name="Andrzejewski T.M."/>
            <person name="Davidsen T.M."/>
            <person name="Wayne K.J."/>
            <person name="Tettelin H."/>
            <person name="Glass J.I."/>
            <person name="Rusch D."/>
            <person name="Podicherti R."/>
            <person name="Tsui H.-C.T."/>
            <person name="Winkler M.E."/>
        </authorList>
    </citation>
    <scope>NUCLEOTIDE SEQUENCE</scope>
</reference>